<dbReference type="SUPFAM" id="SSF49899">
    <property type="entry name" value="Concanavalin A-like lectins/glucanases"/>
    <property type="match status" value="1"/>
</dbReference>
<keyword evidence="4" id="KW-0378">Hydrolase</keyword>
<dbReference type="Pfam" id="PF26113">
    <property type="entry name" value="GH16_XgeA"/>
    <property type="match status" value="1"/>
</dbReference>
<feature type="region of interest" description="Disordered" evidence="1">
    <location>
        <begin position="331"/>
        <end position="359"/>
    </location>
</feature>
<dbReference type="InterPro" id="IPR013320">
    <property type="entry name" value="ConA-like_dom_sf"/>
</dbReference>
<dbReference type="Proteomes" id="UP000053424">
    <property type="component" value="Unassembled WGS sequence"/>
</dbReference>
<reference evidence="4 5" key="1">
    <citation type="submission" date="2014-04" db="EMBL/GenBank/DDBJ databases">
        <authorList>
            <consortium name="DOE Joint Genome Institute"/>
            <person name="Kuo A."/>
            <person name="Gay G."/>
            <person name="Dore J."/>
            <person name="Kohler A."/>
            <person name="Nagy L.G."/>
            <person name="Floudas D."/>
            <person name="Copeland A."/>
            <person name="Barry K.W."/>
            <person name="Cichocki N."/>
            <person name="Veneault-Fourrey C."/>
            <person name="LaButti K."/>
            <person name="Lindquist E.A."/>
            <person name="Lipzen A."/>
            <person name="Lundell T."/>
            <person name="Morin E."/>
            <person name="Murat C."/>
            <person name="Sun H."/>
            <person name="Tunlid A."/>
            <person name="Henrissat B."/>
            <person name="Grigoriev I.V."/>
            <person name="Hibbett D.S."/>
            <person name="Martin F."/>
            <person name="Nordberg H.P."/>
            <person name="Cantor M.N."/>
            <person name="Hua S.X."/>
        </authorList>
    </citation>
    <scope>NUCLEOTIDE SEQUENCE [LARGE SCALE GENOMIC DNA]</scope>
    <source>
        <strain evidence="5">h7</strain>
    </source>
</reference>
<name>A0A0C3C3B3_HEBCY</name>
<dbReference type="Gene3D" id="2.60.120.200">
    <property type="match status" value="1"/>
</dbReference>
<dbReference type="InterPro" id="IPR000757">
    <property type="entry name" value="Beta-glucanase-like"/>
</dbReference>
<keyword evidence="2" id="KW-0732">Signal</keyword>
<sequence length="388" mass="41643">MASLSLRALCILPFLFCHVAAIYMPLREHAGSTFFDRWAYYGNVDNTTWGNVTYQDQANATSKGLTFVNGAGHAIVKVDNTTTLLPGPLVNRDSIRLTSLDSYGIGSLIIIDAVHIPYGCSVWPSFWTYGIQEEWPLAGEIDIIEAINGMNNNQVALHTTPGCYQAQNPGQTGVTLEGDCSTDRGCIVSETKPNSYGPGFAAAGGGVYAVQIAASGIYSWFWSRPDIPDNVKLSTSTSTIDTAVWGLPSSSYPATACNITKYFPPQNLVLLTTLCGVWAGVPDIYRATCQTPTNSCVNDNIIGPGSTFDTAYWEIRYIRAYLADDAPPISSSSSAAPSSTTSDVPTTTTSTTTTDPITRPSSSAPIRFSHLTLSCFVLLSFMTVTLLP</sequence>
<dbReference type="OrthoDB" id="192832at2759"/>
<gene>
    <name evidence="4" type="ORF">M413DRAFT_447698</name>
</gene>
<reference evidence="5" key="2">
    <citation type="submission" date="2015-01" db="EMBL/GenBank/DDBJ databases">
        <title>Evolutionary Origins and Diversification of the Mycorrhizal Mutualists.</title>
        <authorList>
            <consortium name="DOE Joint Genome Institute"/>
            <consortium name="Mycorrhizal Genomics Consortium"/>
            <person name="Kohler A."/>
            <person name="Kuo A."/>
            <person name="Nagy L.G."/>
            <person name="Floudas D."/>
            <person name="Copeland A."/>
            <person name="Barry K.W."/>
            <person name="Cichocki N."/>
            <person name="Veneault-Fourrey C."/>
            <person name="LaButti K."/>
            <person name="Lindquist E.A."/>
            <person name="Lipzen A."/>
            <person name="Lundell T."/>
            <person name="Morin E."/>
            <person name="Murat C."/>
            <person name="Riley R."/>
            <person name="Ohm R."/>
            <person name="Sun H."/>
            <person name="Tunlid A."/>
            <person name="Henrissat B."/>
            <person name="Grigoriev I.V."/>
            <person name="Hibbett D.S."/>
            <person name="Martin F."/>
        </authorList>
    </citation>
    <scope>NUCLEOTIDE SEQUENCE [LARGE SCALE GENOMIC DNA]</scope>
    <source>
        <strain evidence="5">h7</strain>
    </source>
</reference>
<feature type="signal peptide" evidence="2">
    <location>
        <begin position="1"/>
        <end position="21"/>
    </location>
</feature>
<dbReference type="GO" id="GO:0009251">
    <property type="term" value="P:glucan catabolic process"/>
    <property type="evidence" value="ECO:0007669"/>
    <property type="project" value="TreeGrafter"/>
</dbReference>
<feature type="chain" id="PRO_5002162057" evidence="2">
    <location>
        <begin position="22"/>
        <end position="388"/>
    </location>
</feature>
<feature type="domain" description="GH16" evidence="3">
    <location>
        <begin position="47"/>
        <end position="287"/>
    </location>
</feature>
<dbReference type="InterPro" id="IPR050546">
    <property type="entry name" value="Glycosyl_Hydrlase_16"/>
</dbReference>
<organism evidence="4 5">
    <name type="scientific">Hebeloma cylindrosporum</name>
    <dbReference type="NCBI Taxonomy" id="76867"/>
    <lineage>
        <taxon>Eukaryota</taxon>
        <taxon>Fungi</taxon>
        <taxon>Dikarya</taxon>
        <taxon>Basidiomycota</taxon>
        <taxon>Agaricomycotina</taxon>
        <taxon>Agaricomycetes</taxon>
        <taxon>Agaricomycetidae</taxon>
        <taxon>Agaricales</taxon>
        <taxon>Agaricineae</taxon>
        <taxon>Hymenogastraceae</taxon>
        <taxon>Hebeloma</taxon>
    </lineage>
</organism>
<evidence type="ECO:0000259" key="3">
    <source>
        <dbReference type="PROSITE" id="PS51762"/>
    </source>
</evidence>
<dbReference type="PANTHER" id="PTHR10963:SF24">
    <property type="entry name" value="GLYCOSIDASE C21B10.07-RELATED"/>
    <property type="match status" value="1"/>
</dbReference>
<keyword evidence="5" id="KW-1185">Reference proteome</keyword>
<protein>
    <submittedName>
        <fullName evidence="4">Glycoside hydrolase family 16 protein</fullName>
    </submittedName>
</protein>
<evidence type="ECO:0000256" key="2">
    <source>
        <dbReference type="SAM" id="SignalP"/>
    </source>
</evidence>
<dbReference type="HOGENOM" id="CLU_016972_2_1_1"/>
<dbReference type="PROSITE" id="PS51762">
    <property type="entry name" value="GH16_2"/>
    <property type="match status" value="1"/>
</dbReference>
<evidence type="ECO:0000256" key="1">
    <source>
        <dbReference type="SAM" id="MobiDB-lite"/>
    </source>
</evidence>
<evidence type="ECO:0000313" key="4">
    <source>
        <dbReference type="EMBL" id="KIM38749.1"/>
    </source>
</evidence>
<dbReference type="PANTHER" id="PTHR10963">
    <property type="entry name" value="GLYCOSYL HYDROLASE-RELATED"/>
    <property type="match status" value="1"/>
</dbReference>
<accession>A0A0C3C3B3</accession>
<proteinExistence type="predicted"/>
<dbReference type="STRING" id="686832.A0A0C3C3B3"/>
<dbReference type="AlphaFoldDB" id="A0A0C3C3B3"/>
<dbReference type="GO" id="GO:0004553">
    <property type="term" value="F:hydrolase activity, hydrolyzing O-glycosyl compounds"/>
    <property type="evidence" value="ECO:0007669"/>
    <property type="project" value="InterPro"/>
</dbReference>
<dbReference type="EMBL" id="KN831789">
    <property type="protein sequence ID" value="KIM38749.1"/>
    <property type="molecule type" value="Genomic_DNA"/>
</dbReference>
<evidence type="ECO:0000313" key="5">
    <source>
        <dbReference type="Proteomes" id="UP000053424"/>
    </source>
</evidence>